<evidence type="ECO:0000313" key="1">
    <source>
        <dbReference type="EMBL" id="MFF4771994.1"/>
    </source>
</evidence>
<comment type="caution">
    <text evidence="1">The sequence shown here is derived from an EMBL/GenBank/DDBJ whole genome shotgun (WGS) entry which is preliminary data.</text>
</comment>
<evidence type="ECO:0000313" key="2">
    <source>
        <dbReference type="Proteomes" id="UP001602119"/>
    </source>
</evidence>
<dbReference type="RefSeq" id="WP_387340553.1">
    <property type="nucleotide sequence ID" value="NZ_JBIAXI010000002.1"/>
</dbReference>
<name>A0ABW6UY59_MICFU</name>
<proteinExistence type="predicted"/>
<keyword evidence="2" id="KW-1185">Reference proteome</keyword>
<dbReference type="Proteomes" id="UP001602119">
    <property type="component" value="Unassembled WGS sequence"/>
</dbReference>
<sequence>MPEFHVALRTAVEARGLTLERLRHRLEERGLRVGVSSLSYWQSGLRRPERPESIKAVAALEEILALPPTSLTSLLRPRRRGPAPYAAIMRQAAALGRLLEELGAVVDDRRLHIAGMYESVRVGPDRGILRRETSQVVQAHEERADRYIMIYRADPQCDVERVEITALEDCRIGRIRRDAATCLVVAELLFDRALRTGETHVLRYELTDPSGGEARDYERGFRFPAGHYTLRVGFHPAALPVRLRRYARRAAGDESVEELTLNSHHSAHLTASSLQPGVVGIGWDWP</sequence>
<dbReference type="EMBL" id="JBIAXI010000002">
    <property type="protein sequence ID" value="MFF4771994.1"/>
    <property type="molecule type" value="Genomic_DNA"/>
</dbReference>
<accession>A0ABW6UY59</accession>
<evidence type="ECO:0008006" key="3">
    <source>
        <dbReference type="Google" id="ProtNLM"/>
    </source>
</evidence>
<gene>
    <name evidence="1" type="ORF">ACFY05_03975</name>
</gene>
<organism evidence="1 2">
    <name type="scientific">Microtetraspora fusca</name>
    <dbReference type="NCBI Taxonomy" id="1997"/>
    <lineage>
        <taxon>Bacteria</taxon>
        <taxon>Bacillati</taxon>
        <taxon>Actinomycetota</taxon>
        <taxon>Actinomycetes</taxon>
        <taxon>Streptosporangiales</taxon>
        <taxon>Streptosporangiaceae</taxon>
        <taxon>Microtetraspora</taxon>
    </lineage>
</organism>
<reference evidence="1 2" key="1">
    <citation type="submission" date="2024-10" db="EMBL/GenBank/DDBJ databases">
        <title>The Natural Products Discovery Center: Release of the First 8490 Sequenced Strains for Exploring Actinobacteria Biosynthetic Diversity.</title>
        <authorList>
            <person name="Kalkreuter E."/>
            <person name="Kautsar S.A."/>
            <person name="Yang D."/>
            <person name="Bader C.D."/>
            <person name="Teijaro C.N."/>
            <person name="Fluegel L."/>
            <person name="Davis C.M."/>
            <person name="Simpson J.R."/>
            <person name="Lauterbach L."/>
            <person name="Steele A.D."/>
            <person name="Gui C."/>
            <person name="Meng S."/>
            <person name="Li G."/>
            <person name="Viehrig K."/>
            <person name="Ye F."/>
            <person name="Su P."/>
            <person name="Kiefer A.F."/>
            <person name="Nichols A."/>
            <person name="Cepeda A.J."/>
            <person name="Yan W."/>
            <person name="Fan B."/>
            <person name="Jiang Y."/>
            <person name="Adhikari A."/>
            <person name="Zheng C.-J."/>
            <person name="Schuster L."/>
            <person name="Cowan T.M."/>
            <person name="Smanski M.J."/>
            <person name="Chevrette M.G."/>
            <person name="De Carvalho L.P.S."/>
            <person name="Shen B."/>
        </authorList>
    </citation>
    <scope>NUCLEOTIDE SEQUENCE [LARGE SCALE GENOMIC DNA]</scope>
    <source>
        <strain evidence="1 2">NPDC001281</strain>
    </source>
</reference>
<protein>
    <recommendedName>
        <fullName evidence="3">Helix-turn-helix transcriptional regulator</fullName>
    </recommendedName>
</protein>